<dbReference type="EMBL" id="CP011104">
    <property type="protein sequence ID" value="AKH63683.1"/>
    <property type="molecule type" value="Genomic_DNA"/>
</dbReference>
<keyword evidence="1" id="KW-0472">Membrane</keyword>
<feature type="transmembrane region" description="Helical" evidence="1">
    <location>
        <begin position="46"/>
        <end position="65"/>
    </location>
</feature>
<evidence type="ECO:0000313" key="2">
    <source>
        <dbReference type="EMBL" id="AKH63683.1"/>
    </source>
</evidence>
<dbReference type="KEGG" id="ptt:VY86_10395"/>
<dbReference type="PATRIC" id="fig|230089.6.peg.2302"/>
<dbReference type="AlphaFoldDB" id="A0A0F7LNR5"/>
<keyword evidence="3" id="KW-1185">Reference proteome</keyword>
<sequence>MKKARKSLKALKIIKETKVVINTINISVTLSGFKPKKIKYRKTRENLIISLMYLSAMLLPTYFTFT</sequence>
<dbReference type="Proteomes" id="UP000034866">
    <property type="component" value="Chromosome"/>
</dbReference>
<accession>A0A0F7LNR5</accession>
<reference evidence="3" key="2">
    <citation type="submission" date="2015-03" db="EMBL/GenBank/DDBJ databases">
        <title>Genome sequence of Azospirillum thiophilum strain DSM 21654T.</title>
        <authorList>
            <person name="Kwak Y."/>
            <person name="Shin J.-H."/>
        </authorList>
    </citation>
    <scope>NUCLEOTIDE SEQUENCE [LARGE SCALE GENOMIC DNA]</scope>
    <source>
        <strain evidence="3">DSM 15199</strain>
    </source>
</reference>
<gene>
    <name evidence="2" type="ORF">VY86_10395</name>
</gene>
<evidence type="ECO:0000313" key="3">
    <source>
        <dbReference type="Proteomes" id="UP000034866"/>
    </source>
</evidence>
<reference evidence="2 3" key="1">
    <citation type="journal article" date="2015" name="J. Biotechnol.">
        <title>Complete genome sequence of Photorhabdus temperata subsp. thracensis 39-8(T), an entomopathogenic bacterium for the improved commercial bioinsecticide.</title>
        <authorList>
            <person name="Kwak Y."/>
            <person name="Shin J.H."/>
        </authorList>
    </citation>
    <scope>NUCLEOTIDE SEQUENCE [LARGE SCALE GENOMIC DNA]</scope>
    <source>
        <strain evidence="2 3">DSM 15199</strain>
    </source>
</reference>
<keyword evidence="1" id="KW-1133">Transmembrane helix</keyword>
<evidence type="ECO:0000256" key="1">
    <source>
        <dbReference type="SAM" id="Phobius"/>
    </source>
</evidence>
<name>A0A0F7LNR5_9GAMM</name>
<proteinExistence type="predicted"/>
<protein>
    <submittedName>
        <fullName evidence="2">Uncharacterized protein</fullName>
    </submittedName>
</protein>
<organism evidence="2 3">
    <name type="scientific">Photorhabdus thracensis</name>
    <dbReference type="NCBI Taxonomy" id="230089"/>
    <lineage>
        <taxon>Bacteria</taxon>
        <taxon>Pseudomonadati</taxon>
        <taxon>Pseudomonadota</taxon>
        <taxon>Gammaproteobacteria</taxon>
        <taxon>Enterobacterales</taxon>
        <taxon>Morganellaceae</taxon>
        <taxon>Photorhabdus</taxon>
    </lineage>
</organism>
<keyword evidence="1" id="KW-0812">Transmembrane</keyword>